<feature type="transmembrane region" description="Helical" evidence="7">
    <location>
        <begin position="568"/>
        <end position="587"/>
    </location>
</feature>
<feature type="transmembrane region" description="Helical" evidence="7">
    <location>
        <begin position="438"/>
        <end position="463"/>
    </location>
</feature>
<dbReference type="InterPro" id="IPR037185">
    <property type="entry name" value="EmrE-like"/>
</dbReference>
<proteinExistence type="inferred from homology"/>
<feature type="transmembrane region" description="Helical" evidence="7">
    <location>
        <begin position="985"/>
        <end position="1006"/>
    </location>
</feature>
<comment type="similarity">
    <text evidence="2">Belongs to the purine permeases (TC 2.A.7.14) family.</text>
</comment>
<dbReference type="OrthoDB" id="1717816at2759"/>
<keyword evidence="6 7" id="KW-0472">Membrane</keyword>
<feature type="transmembrane region" description="Helical" evidence="7">
    <location>
        <begin position="86"/>
        <end position="106"/>
    </location>
</feature>
<feature type="transmembrane region" description="Helical" evidence="7">
    <location>
        <begin position="144"/>
        <end position="162"/>
    </location>
</feature>
<feature type="transmembrane region" description="Helical" evidence="7">
    <location>
        <begin position="662"/>
        <end position="684"/>
    </location>
</feature>
<feature type="transmembrane region" description="Helical" evidence="7">
    <location>
        <begin position="311"/>
        <end position="329"/>
    </location>
</feature>
<keyword evidence="9" id="KW-1185">Reference proteome</keyword>
<feature type="transmembrane region" description="Helical" evidence="7">
    <location>
        <begin position="495"/>
        <end position="513"/>
    </location>
</feature>
<keyword evidence="4 7" id="KW-0812">Transmembrane</keyword>
<dbReference type="Pfam" id="PF16913">
    <property type="entry name" value="PUNUT"/>
    <property type="match status" value="3"/>
</dbReference>
<feature type="transmembrane region" description="Helical" evidence="7">
    <location>
        <begin position="398"/>
        <end position="417"/>
    </location>
</feature>
<feature type="transmembrane region" description="Helical" evidence="7">
    <location>
        <begin position="607"/>
        <end position="628"/>
    </location>
</feature>
<feature type="transmembrane region" description="Helical" evidence="7">
    <location>
        <begin position="956"/>
        <end position="978"/>
    </location>
</feature>
<feature type="transmembrane region" description="Helical" evidence="7">
    <location>
        <begin position="255"/>
        <end position="277"/>
    </location>
</feature>
<evidence type="ECO:0000256" key="5">
    <source>
        <dbReference type="ARBA" id="ARBA00022989"/>
    </source>
</evidence>
<evidence type="ECO:0000256" key="4">
    <source>
        <dbReference type="ARBA" id="ARBA00022692"/>
    </source>
</evidence>
<feature type="transmembrane region" description="Helical" evidence="7">
    <location>
        <begin position="785"/>
        <end position="807"/>
    </location>
</feature>
<keyword evidence="5 7" id="KW-1133">Transmembrane helix</keyword>
<feature type="transmembrane region" description="Helical" evidence="7">
    <location>
        <begin position="54"/>
        <end position="74"/>
    </location>
</feature>
<sequence>MNTNQSTLSQHNRCKWWLRIAVYIMFVVVGQSVAIILGRLYYVNGGKSKWMVTLIQFVGFPILLVYYCICKNLTTNGHQIEPRSSLIVAAVYVSLGLITAAYGFLISVGVQYLPVSTVTLISASQLAFNAFFSFLLNSQKFTPLIINCLVLLTISSVLLVFNNDSANSSGVVSKVKYAIGFVCTVVGAAVGGLVLALTQLAFRKVLKRGTFKENMDLIICQSIVATSATLVGLFASGEWKGLTKEMEEYELGKVSYIMTITWAAITSQVFLIGAIGLIFEVSSLFCNAISVLSLPVVPVLALIVFHDKMNGVKVISMVLAIWGIVSYIYQQYLDELEEDKEAKLPEHGSVSDETVAQRSTNFMRWIRVAIYTFLVLSGQAAGTLLGRQYYDKGGNSKWMATLVAVAGFPILLPFYCIQLLKSPERETIIQTERPSFSVLASIYVSLGLLSAADCYLYSVGLLYLPVSTFSLICASQLAFNACFSFFLNSLKFTPFVLNSLLLLTISSTLLVFQHDDSTDTTDTSKGKYAIGFICTVAASAGYGLVLSLQQLAFKKVIKSKMFTALLDMIVYTNLVASCVIVVGLFASNEWKSLAQEMEEYKLGKESYVMNLVWTAISWQVFSIGSVGMIVEASSLFANAISVLGLPIVPVLAVVFFHDKMNGLKVIAMLLAIWGFLSFVFQHYLNDSEEDKEAKQGGVQNEPLVPVHRPENVKHWIRIAIHAFFVLSGQSVATLLGTLYFKKGGNSKWMATLVQLAGFPVLFPYYCIPKSKKTKTVKIQAKTPSLLVLSSVYVFLGLFIAVYCYLYSVGLMYLPVSTFSLICASQLAFNAFFSFFLNSQKFTPFIINSLMLLTISSTLLVFQKQDDSANPTGVSKGKYAIGFICTVAASAGYGLLLSLLQLAFKKVVKSETFTAVMDMVIYPCLVASCVVFVGLFVSNEWKTIPREMEEYELGKVSYVMTLVWIAIAWQVFNIGALGLIFEASSLFSNAISVVGLPIVPILAVVFFHDEMDGLKVISLVLAIWGFLSYVYQHYLNERQSKTDDRRTNVVSSASSTGNQ</sequence>
<organism evidence="8 9">
    <name type="scientific">Acer yangbiense</name>
    <dbReference type="NCBI Taxonomy" id="1000413"/>
    <lineage>
        <taxon>Eukaryota</taxon>
        <taxon>Viridiplantae</taxon>
        <taxon>Streptophyta</taxon>
        <taxon>Embryophyta</taxon>
        <taxon>Tracheophyta</taxon>
        <taxon>Spermatophyta</taxon>
        <taxon>Magnoliopsida</taxon>
        <taxon>eudicotyledons</taxon>
        <taxon>Gunneridae</taxon>
        <taxon>Pentapetalae</taxon>
        <taxon>rosids</taxon>
        <taxon>malvids</taxon>
        <taxon>Sapindales</taxon>
        <taxon>Sapindaceae</taxon>
        <taxon>Hippocastanoideae</taxon>
        <taxon>Acereae</taxon>
        <taxon>Acer</taxon>
    </lineage>
</organism>
<feature type="transmembrane region" description="Helical" evidence="7">
    <location>
        <begin position="915"/>
        <end position="936"/>
    </location>
</feature>
<feature type="transmembrane region" description="Helical" evidence="7">
    <location>
        <begin position="528"/>
        <end position="548"/>
    </location>
</feature>
<evidence type="ECO:0000313" key="8">
    <source>
        <dbReference type="EMBL" id="TXG47829.1"/>
    </source>
</evidence>
<evidence type="ECO:0000256" key="6">
    <source>
        <dbReference type="ARBA" id="ARBA00023136"/>
    </source>
</evidence>
<evidence type="ECO:0000256" key="2">
    <source>
        <dbReference type="ARBA" id="ARBA00006213"/>
    </source>
</evidence>
<feature type="transmembrane region" description="Helical" evidence="7">
    <location>
        <begin position="177"/>
        <end position="202"/>
    </location>
</feature>
<feature type="transmembrane region" description="Helical" evidence="7">
    <location>
        <begin position="368"/>
        <end position="386"/>
    </location>
</feature>
<feature type="transmembrane region" description="Helical" evidence="7">
    <location>
        <begin position="214"/>
        <end position="235"/>
    </location>
</feature>
<reference evidence="9" key="1">
    <citation type="journal article" date="2019" name="Gigascience">
        <title>De novo genome assembly of the endangered Acer yangbiense, a plant species with extremely small populations endemic to Yunnan Province, China.</title>
        <authorList>
            <person name="Yang J."/>
            <person name="Wariss H.M."/>
            <person name="Tao L."/>
            <person name="Zhang R."/>
            <person name="Yun Q."/>
            <person name="Hollingsworth P."/>
            <person name="Dao Z."/>
            <person name="Luo G."/>
            <person name="Guo H."/>
            <person name="Ma Y."/>
            <person name="Sun W."/>
        </authorList>
    </citation>
    <scope>NUCLEOTIDE SEQUENCE [LARGE SCALE GENOMIC DNA]</scope>
    <source>
        <strain evidence="9">cv. Malutang</strain>
    </source>
</reference>
<protein>
    <submittedName>
        <fullName evidence="8">Uncharacterized protein</fullName>
    </submittedName>
</protein>
<comment type="caution">
    <text evidence="8">The sequence shown here is derived from an EMBL/GenBank/DDBJ whole genome shotgun (WGS) entry which is preliminary data.</text>
</comment>
<feature type="transmembrane region" description="Helical" evidence="7">
    <location>
        <begin position="20"/>
        <end position="42"/>
    </location>
</feature>
<feature type="transmembrane region" description="Helical" evidence="7">
    <location>
        <begin position="718"/>
        <end position="740"/>
    </location>
</feature>
<evidence type="ECO:0000256" key="3">
    <source>
        <dbReference type="ARBA" id="ARBA00022448"/>
    </source>
</evidence>
<evidence type="ECO:0000256" key="1">
    <source>
        <dbReference type="ARBA" id="ARBA00004141"/>
    </source>
</evidence>
<evidence type="ECO:0000256" key="7">
    <source>
        <dbReference type="SAM" id="Phobius"/>
    </source>
</evidence>
<accession>A0A5C7GTM4</accession>
<dbReference type="GO" id="GO:0016020">
    <property type="term" value="C:membrane"/>
    <property type="evidence" value="ECO:0007669"/>
    <property type="project" value="UniProtKB-SubCell"/>
</dbReference>
<keyword evidence="3" id="KW-0813">Transport</keyword>
<feature type="transmembrane region" description="Helical" evidence="7">
    <location>
        <begin position="746"/>
        <end position="765"/>
    </location>
</feature>
<feature type="transmembrane region" description="Helical" evidence="7">
    <location>
        <begin position="112"/>
        <end position="132"/>
    </location>
</feature>
<feature type="transmembrane region" description="Helical" evidence="7">
    <location>
        <begin position="284"/>
        <end position="305"/>
    </location>
</feature>
<feature type="transmembrane region" description="Helical" evidence="7">
    <location>
        <begin position="878"/>
        <end position="903"/>
    </location>
</feature>
<feature type="transmembrane region" description="Helical" evidence="7">
    <location>
        <begin position="469"/>
        <end position="488"/>
    </location>
</feature>
<feature type="transmembrane region" description="Helical" evidence="7">
    <location>
        <begin position="1012"/>
        <end position="1030"/>
    </location>
</feature>
<dbReference type="GO" id="GO:0005345">
    <property type="term" value="F:purine nucleobase transmembrane transporter activity"/>
    <property type="evidence" value="ECO:0007669"/>
    <property type="project" value="UniProtKB-ARBA"/>
</dbReference>
<feature type="transmembrane region" description="Helical" evidence="7">
    <location>
        <begin position="635"/>
        <end position="656"/>
    </location>
</feature>
<evidence type="ECO:0000313" key="9">
    <source>
        <dbReference type="Proteomes" id="UP000323000"/>
    </source>
</evidence>
<dbReference type="InterPro" id="IPR030182">
    <property type="entry name" value="PUP_plant"/>
</dbReference>
<dbReference type="PANTHER" id="PTHR31376:SF17">
    <property type="entry name" value="PURINE PERMEASE 21-RELATED"/>
    <property type="match status" value="1"/>
</dbReference>
<feature type="transmembrane region" description="Helical" evidence="7">
    <location>
        <begin position="844"/>
        <end position="862"/>
    </location>
</feature>
<gene>
    <name evidence="8" type="ORF">EZV62_027123</name>
</gene>
<dbReference type="GO" id="GO:0015211">
    <property type="term" value="F:purine nucleoside transmembrane transporter activity"/>
    <property type="evidence" value="ECO:0007669"/>
    <property type="project" value="InterPro"/>
</dbReference>
<dbReference type="Proteomes" id="UP000323000">
    <property type="component" value="Chromosome 13"/>
</dbReference>
<comment type="subcellular location">
    <subcellularLocation>
        <location evidence="1">Membrane</location>
        <topology evidence="1">Multi-pass membrane protein</topology>
    </subcellularLocation>
</comment>
<dbReference type="SUPFAM" id="SSF103481">
    <property type="entry name" value="Multidrug resistance efflux transporter EmrE"/>
    <property type="match status" value="1"/>
</dbReference>
<name>A0A5C7GTM4_9ROSI</name>
<dbReference type="EMBL" id="VAHF01000013">
    <property type="protein sequence ID" value="TXG47829.1"/>
    <property type="molecule type" value="Genomic_DNA"/>
</dbReference>
<dbReference type="AlphaFoldDB" id="A0A5C7GTM4"/>
<feature type="transmembrane region" description="Helical" evidence="7">
    <location>
        <begin position="813"/>
        <end position="832"/>
    </location>
</feature>
<dbReference type="PANTHER" id="PTHR31376">
    <property type="entry name" value="OS09G0467300 PROTEIN-RELATED"/>
    <property type="match status" value="1"/>
</dbReference>